<evidence type="ECO:0000313" key="3">
    <source>
        <dbReference type="Proteomes" id="UP000253570"/>
    </source>
</evidence>
<gene>
    <name evidence="2" type="ORF">DBW71_05560</name>
</gene>
<dbReference type="Pfam" id="PF07330">
    <property type="entry name" value="DUF1467"/>
    <property type="match status" value="1"/>
</dbReference>
<dbReference type="AlphaFoldDB" id="A0A368DKT5"/>
<dbReference type="InterPro" id="IPR009935">
    <property type="entry name" value="DUF1467"/>
</dbReference>
<dbReference type="Proteomes" id="UP000253570">
    <property type="component" value="Unassembled WGS sequence"/>
</dbReference>
<organism evidence="2 3">
    <name type="scientific">PS1 clade bacterium</name>
    <dbReference type="NCBI Taxonomy" id="2175152"/>
    <lineage>
        <taxon>Bacteria</taxon>
        <taxon>Pseudomonadati</taxon>
        <taxon>Pseudomonadota</taxon>
        <taxon>Alphaproteobacteria</taxon>
        <taxon>PS1 clade</taxon>
    </lineage>
</organism>
<name>A0A368DKT5_9PROT</name>
<evidence type="ECO:0000256" key="1">
    <source>
        <dbReference type="SAM" id="Phobius"/>
    </source>
</evidence>
<keyword evidence="1" id="KW-1133">Transmembrane helix</keyword>
<proteinExistence type="predicted"/>
<reference evidence="2 3" key="1">
    <citation type="journal article" date="2018" name="Microbiome">
        <title>Fine metagenomic profile of the Mediterranean stratified and mixed water columns revealed by assembly and recruitment.</title>
        <authorList>
            <person name="Haro-Moreno J.M."/>
            <person name="Lopez-Perez M."/>
            <person name="De La Torre J.R."/>
            <person name="Picazo A."/>
            <person name="Camacho A."/>
            <person name="Rodriguez-Valera F."/>
        </authorList>
    </citation>
    <scope>NUCLEOTIDE SEQUENCE [LARGE SCALE GENOMIC DNA]</scope>
    <source>
        <strain evidence="2">MED-G57</strain>
    </source>
</reference>
<accession>A0A368DKT5</accession>
<evidence type="ECO:0000313" key="2">
    <source>
        <dbReference type="EMBL" id="RCL72254.1"/>
    </source>
</evidence>
<keyword evidence="1" id="KW-0472">Membrane</keyword>
<comment type="caution">
    <text evidence="2">The sequence shown here is derived from an EMBL/GenBank/DDBJ whole genome shotgun (WGS) entry which is preliminary data.</text>
</comment>
<protein>
    <submittedName>
        <fullName evidence="2">DUF1467 family protein</fullName>
    </submittedName>
</protein>
<dbReference type="EMBL" id="QOQD01000015">
    <property type="protein sequence ID" value="RCL72254.1"/>
    <property type="molecule type" value="Genomic_DNA"/>
</dbReference>
<keyword evidence="1" id="KW-0812">Transmembrane</keyword>
<sequence>MSTFTIFGIFFIMWWIVFFIVLPLNITTHMDKGINIKGIHGSVPINPKLVYKLIVTTIVTFIILLSLVLLFYFDILTMNKILSID</sequence>
<feature type="transmembrane region" description="Helical" evidence="1">
    <location>
        <begin position="6"/>
        <end position="28"/>
    </location>
</feature>
<feature type="transmembrane region" description="Helical" evidence="1">
    <location>
        <begin position="49"/>
        <end position="73"/>
    </location>
</feature>